<keyword evidence="2" id="KW-1185">Reference proteome</keyword>
<sequence>MLLAVVRIVVSPQIDATIMNGLIAAMTVVTTAATRIVDVTGIGATDVTMTAGGPMTASSALISRDDREITATVTGSAMTVPDPRGIARTVVDSAATVTTTGIGVAAAMASIAGIPRIGAKAVTTGATIAGMADGQTVRIIVATISPTRATTTPTIWIGRPLS</sequence>
<protein>
    <submittedName>
        <fullName evidence="1">Uncharacterized protein</fullName>
    </submittedName>
</protein>
<dbReference type="Proteomes" id="UP000256324">
    <property type="component" value="Unassembled WGS sequence"/>
</dbReference>
<dbReference type="EMBL" id="PCZS01000001">
    <property type="protein sequence ID" value="REB71324.1"/>
    <property type="molecule type" value="Genomic_DNA"/>
</dbReference>
<comment type="caution">
    <text evidence="1">The sequence shown here is derived from an EMBL/GenBank/DDBJ whole genome shotgun (WGS) entry which is preliminary data.</text>
</comment>
<reference evidence="1 2" key="1">
    <citation type="submission" date="2017-09" db="EMBL/GenBank/DDBJ databases">
        <authorList>
            <person name="Bumgarner R.E."/>
        </authorList>
    </citation>
    <scope>NUCLEOTIDE SEQUENCE [LARGE SCALE GENOMIC DNA]</scope>
    <source>
        <strain evidence="1 2">T34998</strain>
    </source>
</reference>
<name>A0ABX9ICZ4_9ACTN</name>
<accession>A0ABX9ICZ4</accession>
<evidence type="ECO:0000313" key="2">
    <source>
        <dbReference type="Proteomes" id="UP000256324"/>
    </source>
</evidence>
<proteinExistence type="predicted"/>
<gene>
    <name evidence="1" type="ORF">CP880_04515</name>
</gene>
<dbReference type="RefSeq" id="WP_082864038.1">
    <property type="nucleotide sequence ID" value="NZ_JARJNT010000003.1"/>
</dbReference>
<organism evidence="1 2">
    <name type="scientific">Cutibacterium namnetense</name>
    <dbReference type="NCBI Taxonomy" id="1574624"/>
    <lineage>
        <taxon>Bacteria</taxon>
        <taxon>Bacillati</taxon>
        <taxon>Actinomycetota</taxon>
        <taxon>Actinomycetes</taxon>
        <taxon>Propionibacteriales</taxon>
        <taxon>Propionibacteriaceae</taxon>
        <taxon>Cutibacterium</taxon>
    </lineage>
</organism>
<evidence type="ECO:0000313" key="1">
    <source>
        <dbReference type="EMBL" id="REB71324.1"/>
    </source>
</evidence>